<feature type="domain" description="DNA binding HTH" evidence="1">
    <location>
        <begin position="106"/>
        <end position="146"/>
    </location>
</feature>
<dbReference type="AlphaFoldDB" id="A0A839F7T9"/>
<dbReference type="EMBL" id="JACGXL010000007">
    <property type="protein sequence ID" value="MBA8889598.1"/>
    <property type="molecule type" value="Genomic_DNA"/>
</dbReference>
<dbReference type="PANTHER" id="PTHR47918">
    <property type="entry name" value="DNA-BINDING PROTEIN FIS"/>
    <property type="match status" value="1"/>
</dbReference>
<keyword evidence="2" id="KW-0238">DNA-binding</keyword>
<evidence type="ECO:0000259" key="1">
    <source>
        <dbReference type="Pfam" id="PF02954"/>
    </source>
</evidence>
<dbReference type="RefSeq" id="WP_310735292.1">
    <property type="nucleotide sequence ID" value="NZ_JACGXL010000007.1"/>
</dbReference>
<evidence type="ECO:0000313" key="2">
    <source>
        <dbReference type="EMBL" id="MBA8889598.1"/>
    </source>
</evidence>
<evidence type="ECO:0000313" key="3">
    <source>
        <dbReference type="Proteomes" id="UP000550401"/>
    </source>
</evidence>
<organism evidence="2 3">
    <name type="scientific">Dokdonella fugitiva</name>
    <dbReference type="NCBI Taxonomy" id="328517"/>
    <lineage>
        <taxon>Bacteria</taxon>
        <taxon>Pseudomonadati</taxon>
        <taxon>Pseudomonadota</taxon>
        <taxon>Gammaproteobacteria</taxon>
        <taxon>Lysobacterales</taxon>
        <taxon>Rhodanobacteraceae</taxon>
        <taxon>Dokdonella</taxon>
    </lineage>
</organism>
<dbReference type="PANTHER" id="PTHR47918:SF1">
    <property type="entry name" value="DNA-BINDING PROTEIN FIS"/>
    <property type="match status" value="1"/>
</dbReference>
<dbReference type="PRINTS" id="PR01590">
    <property type="entry name" value="HTHFIS"/>
</dbReference>
<protein>
    <submittedName>
        <fullName evidence="2">DNA-binding protein Fis</fullName>
    </submittedName>
</protein>
<comment type="caution">
    <text evidence="2">The sequence shown here is derived from an EMBL/GenBank/DDBJ whole genome shotgun (WGS) entry which is preliminary data.</text>
</comment>
<reference evidence="2 3" key="1">
    <citation type="submission" date="2020-07" db="EMBL/GenBank/DDBJ databases">
        <title>Genomic Encyclopedia of Type Strains, Phase IV (KMG-V): Genome sequencing to study the core and pangenomes of soil and plant-associated prokaryotes.</title>
        <authorList>
            <person name="Whitman W."/>
        </authorList>
    </citation>
    <scope>NUCLEOTIDE SEQUENCE [LARGE SCALE GENOMIC DNA]</scope>
    <source>
        <strain evidence="2 3">RH2WT43</strain>
    </source>
</reference>
<dbReference type="Proteomes" id="UP000550401">
    <property type="component" value="Unassembled WGS sequence"/>
</dbReference>
<name>A0A839F7T9_9GAMM</name>
<dbReference type="InterPro" id="IPR002197">
    <property type="entry name" value="HTH_Fis"/>
</dbReference>
<keyword evidence="3" id="KW-1185">Reference proteome</keyword>
<dbReference type="InterPro" id="IPR050207">
    <property type="entry name" value="Trans_regulatory_Fis"/>
</dbReference>
<accession>A0A839F7T9</accession>
<dbReference type="InterPro" id="IPR009057">
    <property type="entry name" value="Homeodomain-like_sf"/>
</dbReference>
<dbReference type="SUPFAM" id="SSF46689">
    <property type="entry name" value="Homeodomain-like"/>
    <property type="match status" value="1"/>
</dbReference>
<dbReference type="GO" id="GO:0043565">
    <property type="term" value="F:sequence-specific DNA binding"/>
    <property type="evidence" value="ECO:0007669"/>
    <property type="project" value="InterPro"/>
</dbReference>
<proteinExistence type="predicted"/>
<dbReference type="Pfam" id="PF02954">
    <property type="entry name" value="HTH_8"/>
    <property type="match status" value="1"/>
</dbReference>
<gene>
    <name evidence="2" type="ORF">FHW12_003844</name>
</gene>
<sequence>MQVPIGEGIAGIGTVIDREQCRRGTYQRTIVALLSPPDVRTRRRPTHGRTLAEKGHVVNAAIPLRADSAHEASLQPALRDCVVRAVRRYLADVESEPGEGLHALVMREVESPLLREVMAWYGGNQSRAAAALGINRATLRKKLQQYGLAD</sequence>
<dbReference type="Gene3D" id="1.10.10.60">
    <property type="entry name" value="Homeodomain-like"/>
    <property type="match status" value="1"/>
</dbReference>